<name>A0A327XWD9_9RHOB</name>
<evidence type="ECO:0000259" key="1">
    <source>
        <dbReference type="Pfam" id="PF20056"/>
    </source>
</evidence>
<reference evidence="2 3" key="1">
    <citation type="submission" date="2018-06" db="EMBL/GenBank/DDBJ databases">
        <title>Genomic Encyclopedia of Archaeal and Bacterial Type Strains, Phase II (KMG-II): from individual species to whole genera.</title>
        <authorList>
            <person name="Goeker M."/>
        </authorList>
    </citation>
    <scope>NUCLEOTIDE SEQUENCE [LARGE SCALE GENOMIC DNA]</scope>
    <source>
        <strain evidence="2 3">DSM 22011</strain>
    </source>
</reference>
<accession>A0A327XWD9</accession>
<protein>
    <recommendedName>
        <fullName evidence="1">DUF6455 domain-containing protein</fullName>
    </recommendedName>
</protein>
<evidence type="ECO:0000313" key="2">
    <source>
        <dbReference type="EMBL" id="RAK12427.1"/>
    </source>
</evidence>
<organism evidence="2 3">
    <name type="scientific">Salipiger aestuarii</name>
    <dbReference type="NCBI Taxonomy" id="568098"/>
    <lineage>
        <taxon>Bacteria</taxon>
        <taxon>Pseudomonadati</taxon>
        <taxon>Pseudomonadota</taxon>
        <taxon>Alphaproteobacteria</taxon>
        <taxon>Rhodobacterales</taxon>
        <taxon>Roseobacteraceae</taxon>
        <taxon>Salipiger</taxon>
    </lineage>
</organism>
<dbReference type="Proteomes" id="UP000249165">
    <property type="component" value="Unassembled WGS sequence"/>
</dbReference>
<dbReference type="AlphaFoldDB" id="A0A327XWD9"/>
<dbReference type="Pfam" id="PF20056">
    <property type="entry name" value="DUF6455"/>
    <property type="match status" value="1"/>
</dbReference>
<dbReference type="InterPro" id="IPR045601">
    <property type="entry name" value="DUF6455"/>
</dbReference>
<dbReference type="RefSeq" id="WP_009502686.1">
    <property type="nucleotide sequence ID" value="NZ_LIGK01000041.1"/>
</dbReference>
<sequence length="87" mass="9638">MAHDLRDSARHFWMTRSVARVMGLNLSNEMRRGRLEPDGYARMVASCQGCALVEACQSWLGDQTDVSAAPPPGCRIGAQLGRLKRLH</sequence>
<feature type="domain" description="DUF6455" evidence="1">
    <location>
        <begin position="4"/>
        <end position="84"/>
    </location>
</feature>
<gene>
    <name evidence="2" type="ORF">ATI53_104236</name>
</gene>
<comment type="caution">
    <text evidence="2">The sequence shown here is derived from an EMBL/GenBank/DDBJ whole genome shotgun (WGS) entry which is preliminary data.</text>
</comment>
<proteinExistence type="predicted"/>
<keyword evidence="3" id="KW-1185">Reference proteome</keyword>
<dbReference type="OrthoDB" id="7859249at2"/>
<dbReference type="EMBL" id="QLMG01000042">
    <property type="protein sequence ID" value="RAK12427.1"/>
    <property type="molecule type" value="Genomic_DNA"/>
</dbReference>
<evidence type="ECO:0000313" key="3">
    <source>
        <dbReference type="Proteomes" id="UP000249165"/>
    </source>
</evidence>